<evidence type="ECO:0000259" key="2">
    <source>
        <dbReference type="Pfam" id="PF20586"/>
    </source>
</evidence>
<evidence type="ECO:0000256" key="1">
    <source>
        <dbReference type="SAM" id="MobiDB-lite"/>
    </source>
</evidence>
<gene>
    <name evidence="3" type="ORF">ACFQL7_23185</name>
</gene>
<organism evidence="3 4">
    <name type="scientific">Halocatena marina</name>
    <dbReference type="NCBI Taxonomy" id="2934937"/>
    <lineage>
        <taxon>Archaea</taxon>
        <taxon>Methanobacteriati</taxon>
        <taxon>Methanobacteriota</taxon>
        <taxon>Stenosarchaea group</taxon>
        <taxon>Halobacteria</taxon>
        <taxon>Halobacteriales</taxon>
        <taxon>Natronomonadaceae</taxon>
        <taxon>Halocatena</taxon>
    </lineage>
</organism>
<reference evidence="3 4" key="1">
    <citation type="journal article" date="2019" name="Int. J. Syst. Evol. Microbiol.">
        <title>The Global Catalogue of Microorganisms (GCM) 10K type strain sequencing project: providing services to taxonomists for standard genome sequencing and annotation.</title>
        <authorList>
            <consortium name="The Broad Institute Genomics Platform"/>
            <consortium name="The Broad Institute Genome Sequencing Center for Infectious Disease"/>
            <person name="Wu L."/>
            <person name="Ma J."/>
        </authorList>
    </citation>
    <scope>NUCLEOTIDE SEQUENCE [LARGE SCALE GENOMIC DNA]</scope>
    <source>
        <strain evidence="3 4">RDMS1</strain>
    </source>
</reference>
<dbReference type="Proteomes" id="UP001596417">
    <property type="component" value="Unassembled WGS sequence"/>
</dbReference>
<name>A0ABD5YVJ3_9EURY</name>
<evidence type="ECO:0000313" key="3">
    <source>
        <dbReference type="EMBL" id="MFC7192432.1"/>
    </source>
</evidence>
<dbReference type="GeneID" id="76202107"/>
<dbReference type="AlphaFoldDB" id="A0ABD5YVJ3"/>
<feature type="compositionally biased region" description="Polar residues" evidence="1">
    <location>
        <begin position="1"/>
        <end position="10"/>
    </location>
</feature>
<dbReference type="InterPro" id="IPR046738">
    <property type="entry name" value="DUF6788"/>
</dbReference>
<comment type="caution">
    <text evidence="3">The sequence shown here is derived from an EMBL/GenBank/DDBJ whole genome shotgun (WGS) entry which is preliminary data.</text>
</comment>
<keyword evidence="4" id="KW-1185">Reference proteome</keyword>
<protein>
    <submittedName>
        <fullName evidence="3">DUF6788 family protein</fullName>
    </submittedName>
</protein>
<evidence type="ECO:0000313" key="4">
    <source>
        <dbReference type="Proteomes" id="UP001596417"/>
    </source>
</evidence>
<feature type="domain" description="DUF6788" evidence="2">
    <location>
        <begin position="55"/>
        <end position="113"/>
    </location>
</feature>
<dbReference type="RefSeq" id="WP_264556408.1">
    <property type="nucleotide sequence ID" value="NZ_CP109980.1"/>
</dbReference>
<dbReference type="Pfam" id="PF20586">
    <property type="entry name" value="DUF6788"/>
    <property type="match status" value="1"/>
</dbReference>
<feature type="region of interest" description="Disordered" evidence="1">
    <location>
        <begin position="1"/>
        <end position="23"/>
    </location>
</feature>
<dbReference type="EMBL" id="JBHTAX010000004">
    <property type="protein sequence ID" value="MFC7192432.1"/>
    <property type="molecule type" value="Genomic_DNA"/>
</dbReference>
<proteinExistence type="predicted"/>
<accession>A0ABD5YVJ3</accession>
<sequence>MTSSEQSPQAPDSLPKYIARGLPKQDKETLEDALDYITELIEWRQRPIDANDLPEGAEPVANDSKGTGTLVEEYVTCGDSTCHCAEEGDKGHGPYLYRYFRDEGTLKSEYVGKV</sequence>